<proteinExistence type="predicted"/>
<dbReference type="Proteomes" id="UP000242715">
    <property type="component" value="Unassembled WGS sequence"/>
</dbReference>
<dbReference type="InterPro" id="IPR019557">
    <property type="entry name" value="AminoTfrase-like_pln_mobile"/>
</dbReference>
<evidence type="ECO:0000313" key="4">
    <source>
        <dbReference type="Proteomes" id="UP000242715"/>
    </source>
</evidence>
<dbReference type="EMBL" id="DF974458">
    <property type="protein sequence ID" value="GAU48673.1"/>
    <property type="molecule type" value="Genomic_DNA"/>
</dbReference>
<reference evidence="4" key="1">
    <citation type="journal article" date="2017" name="Front. Plant Sci.">
        <title>Climate Clever Clovers: New Paradigm to Reduce the Environmental Footprint of Ruminants by Breeding Low Methanogenic Forages Utilizing Haplotype Variation.</title>
        <authorList>
            <person name="Kaur P."/>
            <person name="Appels R."/>
            <person name="Bayer P.E."/>
            <person name="Keeble-Gagnere G."/>
            <person name="Wang J."/>
            <person name="Hirakawa H."/>
            <person name="Shirasawa K."/>
            <person name="Vercoe P."/>
            <person name="Stefanova K."/>
            <person name="Durmic Z."/>
            <person name="Nichols P."/>
            <person name="Revell C."/>
            <person name="Isobe S.N."/>
            <person name="Edwards D."/>
            <person name="Erskine W."/>
        </authorList>
    </citation>
    <scope>NUCLEOTIDE SEQUENCE [LARGE SCALE GENOMIC DNA]</scope>
    <source>
        <strain evidence="4">cv. Daliak</strain>
    </source>
</reference>
<evidence type="ECO:0000256" key="1">
    <source>
        <dbReference type="SAM" id="SignalP"/>
    </source>
</evidence>
<name>A0A2Z6P2F5_TRISU</name>
<dbReference type="Pfam" id="PF10536">
    <property type="entry name" value="PMD"/>
    <property type="match status" value="1"/>
</dbReference>
<feature type="signal peptide" evidence="1">
    <location>
        <begin position="1"/>
        <end position="22"/>
    </location>
</feature>
<dbReference type="GO" id="GO:0010073">
    <property type="term" value="P:meristem maintenance"/>
    <property type="evidence" value="ECO:0007669"/>
    <property type="project" value="InterPro"/>
</dbReference>
<dbReference type="PANTHER" id="PTHR46033">
    <property type="entry name" value="PROTEIN MAIN-LIKE 2"/>
    <property type="match status" value="1"/>
</dbReference>
<sequence length="221" mass="24777">MVSSHGWIFACSFAFSLSGTLGIVLPQPHGGCQNVLGPVIASGLESLVRSNFNVLDFGVLWAFAERWHPETSTFHLLIGEMGITLDDVQCLLHLPIEGKFLNHRKMTIPEGAQMVSSFLGIDEEDALDINKSSYYLDVVYLQYFQDLSSVHEWNWGSTALVHLQNYLDYASQVGSSQMVGYMSLLEGTLRRILNMLNLCLTYKRLSRGRRGGRRAQALLIF</sequence>
<gene>
    <name evidence="3" type="ORF">TSUD_406020</name>
</gene>
<keyword evidence="1" id="KW-0732">Signal</keyword>
<evidence type="ECO:0000259" key="2">
    <source>
        <dbReference type="Pfam" id="PF10536"/>
    </source>
</evidence>
<dbReference type="AlphaFoldDB" id="A0A2Z6P2F5"/>
<dbReference type="InterPro" id="IPR044824">
    <property type="entry name" value="MAIN-like"/>
</dbReference>
<feature type="chain" id="PRO_5016266980" description="Aminotransferase-like plant mobile domain-containing protein" evidence="1">
    <location>
        <begin position="23"/>
        <end position="221"/>
    </location>
</feature>
<keyword evidence="4" id="KW-1185">Reference proteome</keyword>
<protein>
    <recommendedName>
        <fullName evidence="2">Aminotransferase-like plant mobile domain-containing protein</fullName>
    </recommendedName>
</protein>
<organism evidence="3 4">
    <name type="scientific">Trifolium subterraneum</name>
    <name type="common">Subterranean clover</name>
    <dbReference type="NCBI Taxonomy" id="3900"/>
    <lineage>
        <taxon>Eukaryota</taxon>
        <taxon>Viridiplantae</taxon>
        <taxon>Streptophyta</taxon>
        <taxon>Embryophyta</taxon>
        <taxon>Tracheophyta</taxon>
        <taxon>Spermatophyta</taxon>
        <taxon>Magnoliopsida</taxon>
        <taxon>eudicotyledons</taxon>
        <taxon>Gunneridae</taxon>
        <taxon>Pentapetalae</taxon>
        <taxon>rosids</taxon>
        <taxon>fabids</taxon>
        <taxon>Fabales</taxon>
        <taxon>Fabaceae</taxon>
        <taxon>Papilionoideae</taxon>
        <taxon>50 kb inversion clade</taxon>
        <taxon>NPAAA clade</taxon>
        <taxon>Hologalegina</taxon>
        <taxon>IRL clade</taxon>
        <taxon>Trifolieae</taxon>
        <taxon>Trifolium</taxon>
    </lineage>
</organism>
<accession>A0A2Z6P2F5</accession>
<evidence type="ECO:0000313" key="3">
    <source>
        <dbReference type="EMBL" id="GAU48673.1"/>
    </source>
</evidence>
<dbReference type="OrthoDB" id="1434670at2759"/>
<feature type="domain" description="Aminotransferase-like plant mobile" evidence="2">
    <location>
        <begin position="49"/>
        <end position="117"/>
    </location>
</feature>
<dbReference type="PANTHER" id="PTHR46033:SF1">
    <property type="entry name" value="PROTEIN MAIN-LIKE 2"/>
    <property type="match status" value="1"/>
</dbReference>